<dbReference type="GO" id="GO:0000145">
    <property type="term" value="C:exocyst"/>
    <property type="evidence" value="ECO:0007669"/>
    <property type="project" value="InterPro"/>
</dbReference>
<dbReference type="InterPro" id="IPR032403">
    <property type="entry name" value="Exo84_C"/>
</dbReference>
<dbReference type="Gene3D" id="2.30.29.30">
    <property type="entry name" value="Pleckstrin-homology domain (PH domain)/Phosphotyrosine-binding domain (PTB)"/>
    <property type="match status" value="1"/>
</dbReference>
<evidence type="ECO:0000256" key="1">
    <source>
        <dbReference type="ARBA" id="ARBA00004398"/>
    </source>
</evidence>
<dbReference type="Gene3D" id="1.20.58.1210">
    <property type="entry name" value="Exo84p, N-terminal helical domain"/>
    <property type="match status" value="1"/>
</dbReference>
<dbReference type="SUPFAM" id="SSF74788">
    <property type="entry name" value="Cullin repeat-like"/>
    <property type="match status" value="1"/>
</dbReference>
<dbReference type="EMBL" id="KN824280">
    <property type="protein sequence ID" value="KIM32061.1"/>
    <property type="molecule type" value="Genomic_DNA"/>
</dbReference>
<reference evidence="9 10" key="1">
    <citation type="submission" date="2014-04" db="EMBL/GenBank/DDBJ databases">
        <authorList>
            <consortium name="DOE Joint Genome Institute"/>
            <person name="Kuo A."/>
            <person name="Zuccaro A."/>
            <person name="Kohler A."/>
            <person name="Nagy L.G."/>
            <person name="Floudas D."/>
            <person name="Copeland A."/>
            <person name="Barry K.W."/>
            <person name="Cichocki N."/>
            <person name="Veneault-Fourrey C."/>
            <person name="LaButti K."/>
            <person name="Lindquist E.A."/>
            <person name="Lipzen A."/>
            <person name="Lundell T."/>
            <person name="Morin E."/>
            <person name="Murat C."/>
            <person name="Sun H."/>
            <person name="Tunlid A."/>
            <person name="Henrissat B."/>
            <person name="Grigoriev I.V."/>
            <person name="Hibbett D.S."/>
            <person name="Martin F."/>
            <person name="Nordberg H.P."/>
            <person name="Cantor M.N."/>
            <person name="Hua S.X."/>
        </authorList>
    </citation>
    <scope>NUCLEOTIDE SEQUENCE [LARGE SCALE GENOMIC DNA]</scope>
    <source>
        <strain evidence="9 10">MAFF 305830</strain>
    </source>
</reference>
<dbReference type="GO" id="GO:0030133">
    <property type="term" value="C:transport vesicle"/>
    <property type="evidence" value="ECO:0007669"/>
    <property type="project" value="UniProtKB-SubCell"/>
</dbReference>
<dbReference type="PANTHER" id="PTHR21426">
    <property type="entry name" value="EXOCYST COMPLEX COMPONENT 8"/>
    <property type="match status" value="1"/>
</dbReference>
<dbReference type="GO" id="GO:0006893">
    <property type="term" value="P:Golgi to plasma membrane transport"/>
    <property type="evidence" value="ECO:0007669"/>
    <property type="project" value="TreeGrafter"/>
</dbReference>
<dbReference type="Pfam" id="PF08700">
    <property type="entry name" value="VPS51_Exo84_N"/>
    <property type="match status" value="1"/>
</dbReference>
<accession>A0A0C3BKR1</accession>
<feature type="domain" description="Exocyst component Exo84 C-terminal" evidence="8">
    <location>
        <begin position="420"/>
        <end position="613"/>
    </location>
</feature>
<keyword evidence="5" id="KW-0268">Exocytosis</keyword>
<protein>
    <recommendedName>
        <fullName evidence="3">Exocyst complex component EXO84</fullName>
    </recommendedName>
</protein>
<dbReference type="PANTHER" id="PTHR21426:SF12">
    <property type="entry name" value="EXOCYST COMPLEX COMPONENT 8"/>
    <property type="match status" value="1"/>
</dbReference>
<organism evidence="9 10">
    <name type="scientific">Serendipita vermifera MAFF 305830</name>
    <dbReference type="NCBI Taxonomy" id="933852"/>
    <lineage>
        <taxon>Eukaryota</taxon>
        <taxon>Fungi</taxon>
        <taxon>Dikarya</taxon>
        <taxon>Basidiomycota</taxon>
        <taxon>Agaricomycotina</taxon>
        <taxon>Agaricomycetes</taxon>
        <taxon>Sebacinales</taxon>
        <taxon>Serendipitaceae</taxon>
        <taxon>Serendipita</taxon>
    </lineage>
</organism>
<keyword evidence="10" id="KW-1185">Reference proteome</keyword>
<dbReference type="InterPro" id="IPR042560">
    <property type="entry name" value="Exo84_C_2"/>
</dbReference>
<feature type="compositionally biased region" description="Low complexity" evidence="7">
    <location>
        <begin position="628"/>
        <end position="653"/>
    </location>
</feature>
<evidence type="ECO:0000256" key="4">
    <source>
        <dbReference type="ARBA" id="ARBA00022448"/>
    </source>
</evidence>
<dbReference type="InterPro" id="IPR042561">
    <property type="entry name" value="Exo84_C_1"/>
</dbReference>
<dbReference type="Gene3D" id="1.20.58.1220">
    <property type="entry name" value="Exo84p, C-terminal helical domain"/>
    <property type="match status" value="1"/>
</dbReference>
<evidence type="ECO:0000256" key="7">
    <source>
        <dbReference type="SAM" id="MobiDB-lite"/>
    </source>
</evidence>
<dbReference type="InterPro" id="IPR016159">
    <property type="entry name" value="Cullin_repeat-like_dom_sf"/>
</dbReference>
<dbReference type="SUPFAM" id="SSF50729">
    <property type="entry name" value="PH domain-like"/>
    <property type="match status" value="1"/>
</dbReference>
<evidence type="ECO:0000313" key="9">
    <source>
        <dbReference type="EMBL" id="KIM32061.1"/>
    </source>
</evidence>
<proteinExistence type="inferred from homology"/>
<feature type="region of interest" description="Disordered" evidence="7">
    <location>
        <begin position="1"/>
        <end position="96"/>
    </location>
</feature>
<dbReference type="GO" id="GO:0015031">
    <property type="term" value="P:protein transport"/>
    <property type="evidence" value="ECO:0007669"/>
    <property type="project" value="UniProtKB-KW"/>
</dbReference>
<dbReference type="GO" id="GO:0006887">
    <property type="term" value="P:exocytosis"/>
    <property type="evidence" value="ECO:0007669"/>
    <property type="project" value="UniProtKB-KW"/>
</dbReference>
<dbReference type="OrthoDB" id="642193at2759"/>
<dbReference type="AlphaFoldDB" id="A0A0C3BKR1"/>
<sequence>MSSDKKSLRKRRPSVPAKPQESVPKNEMDDLPPARPRPNARPVNPQMRKSRVEDRMKKRMSMRYNDPGDFTYRNSAVPDLPPLPPTSRSGGDRGTRVMSEREMVREDPRAVDIDILQQEGFDPDAYLRLKLHNSTEAELKTLQASLVASKTATATDLQYSIFQNYEEFILISKEISTLENDMLELKQSLSEWKSMPALLRIEDGSQNQDRKRAQRSSVADLRVLYASQMAELHAKIEGSAKFVPALPGRHVISQSPEIYHLNPATYKIEYAVVIVLLDDSVLVAKRRRRRNGERGGLVADKCWALGEVVLVDVKDTADRTNILKLRHGRESHVFRTERSSEKKSLLSSFRRTAEELATRKRKEREGEHERRMSVWSLGGGAGDRMSMGDVPPLPDWAADARFGGLIGGSGAKEKAEGDARWISEFSDGLTVAIALHEWDEAVKLVEEGQRQLSTKPALKERLSHLTTSLISALIHALTTYSQRKNTIITLSSHLARLNATPAARSAFLAARGEVIRKRVRMIPLEGDIKLYVFDLAVIIFTGVKHTAEWFLGAFKENESSAHFVQWSREQMENYCVMYKKQLDSTDDPRIIGDCYDITKVQNKRLLLDNGLDFSFMLSDLLSVRSGTVSGTGYSSTSSTGGRLAPRPTTPRTPSDGATATRSRPVPPRSANRPPSFVGSSGPGNSSYR</sequence>
<comment type="subcellular location">
    <subcellularLocation>
        <location evidence="1">Cytoplasmic vesicle</location>
        <location evidence="1">Secretory vesicle</location>
    </subcellularLocation>
</comment>
<keyword evidence="4" id="KW-0813">Transport</keyword>
<dbReference type="Pfam" id="PF25345">
    <property type="entry name" value="PH_EXO84"/>
    <property type="match status" value="1"/>
</dbReference>
<dbReference type="InterPro" id="IPR011993">
    <property type="entry name" value="PH-like_dom_sf"/>
</dbReference>
<name>A0A0C3BKR1_SERVB</name>
<evidence type="ECO:0000256" key="2">
    <source>
        <dbReference type="ARBA" id="ARBA00007210"/>
    </source>
</evidence>
<evidence type="ECO:0000256" key="6">
    <source>
        <dbReference type="ARBA" id="ARBA00022927"/>
    </source>
</evidence>
<dbReference type="Pfam" id="PF16528">
    <property type="entry name" value="Exo84_C"/>
    <property type="match status" value="1"/>
</dbReference>
<reference evidence="10" key="2">
    <citation type="submission" date="2015-01" db="EMBL/GenBank/DDBJ databases">
        <title>Evolutionary Origins and Diversification of the Mycorrhizal Mutualists.</title>
        <authorList>
            <consortium name="DOE Joint Genome Institute"/>
            <consortium name="Mycorrhizal Genomics Consortium"/>
            <person name="Kohler A."/>
            <person name="Kuo A."/>
            <person name="Nagy L.G."/>
            <person name="Floudas D."/>
            <person name="Copeland A."/>
            <person name="Barry K.W."/>
            <person name="Cichocki N."/>
            <person name="Veneault-Fourrey C."/>
            <person name="LaButti K."/>
            <person name="Lindquist E.A."/>
            <person name="Lipzen A."/>
            <person name="Lundell T."/>
            <person name="Morin E."/>
            <person name="Murat C."/>
            <person name="Riley R."/>
            <person name="Ohm R."/>
            <person name="Sun H."/>
            <person name="Tunlid A."/>
            <person name="Henrissat B."/>
            <person name="Grigoriev I.V."/>
            <person name="Hibbett D.S."/>
            <person name="Martin F."/>
        </authorList>
    </citation>
    <scope>NUCLEOTIDE SEQUENCE [LARGE SCALE GENOMIC DNA]</scope>
    <source>
        <strain evidence="10">MAFF 305830</strain>
    </source>
</reference>
<evidence type="ECO:0000313" key="10">
    <source>
        <dbReference type="Proteomes" id="UP000054097"/>
    </source>
</evidence>
<comment type="similarity">
    <text evidence="2">Belongs to the EXO84 family.</text>
</comment>
<evidence type="ECO:0000256" key="5">
    <source>
        <dbReference type="ARBA" id="ARBA00022483"/>
    </source>
</evidence>
<keyword evidence="6" id="KW-0653">Protein transport</keyword>
<evidence type="ECO:0000259" key="8">
    <source>
        <dbReference type="Pfam" id="PF16528"/>
    </source>
</evidence>
<dbReference type="Proteomes" id="UP000054097">
    <property type="component" value="Unassembled WGS sequence"/>
</dbReference>
<feature type="region of interest" description="Disordered" evidence="7">
    <location>
        <begin position="628"/>
        <end position="688"/>
    </location>
</feature>
<dbReference type="InterPro" id="IPR033961">
    <property type="entry name" value="Exo84"/>
</dbReference>
<dbReference type="STRING" id="933852.A0A0C3BKR1"/>
<dbReference type="HOGENOM" id="CLU_012488_1_0_1"/>
<evidence type="ECO:0000256" key="3">
    <source>
        <dbReference type="ARBA" id="ARBA00021269"/>
    </source>
</evidence>
<gene>
    <name evidence="9" type="ORF">M408DRAFT_326760</name>
</gene>